<dbReference type="NCBIfam" id="TIGR01646">
    <property type="entry name" value="vgr_GE"/>
    <property type="match status" value="1"/>
</dbReference>
<dbReference type="Gene3D" id="3.55.50.10">
    <property type="entry name" value="Baseplate protein-like domains"/>
    <property type="match status" value="1"/>
</dbReference>
<evidence type="ECO:0000256" key="2">
    <source>
        <dbReference type="ARBA" id="ARBA00005558"/>
    </source>
</evidence>
<evidence type="ECO:0000313" key="6">
    <source>
        <dbReference type="EMBL" id="BBE10049.1"/>
    </source>
</evidence>
<dbReference type="InterPro" id="IPR006533">
    <property type="entry name" value="T6SS_Vgr_RhsGE"/>
</dbReference>
<reference evidence="6 7" key="1">
    <citation type="journal article" date="2018" name="Microbes Environ.">
        <title>Comparative Genomic Insights into Endofungal Lifestyles of Two Bacterial Endosymbionts, Mycoavidus cysteinexigens and Burkholderia rhizoxinica.</title>
        <authorList>
            <person name="Sharmin D."/>
            <person name="Guo Y."/>
            <person name="Nishizawa T."/>
            <person name="Ohshima S."/>
            <person name="Sato Y."/>
            <person name="Takashima Y."/>
            <person name="Narisawa K."/>
            <person name="Ohta H."/>
        </authorList>
    </citation>
    <scope>NUCLEOTIDE SEQUENCE [LARGE SCALE GENOMIC DNA]</scope>
    <source>
        <strain evidence="6 7">B1-EB</strain>
    </source>
</reference>
<organism evidence="6 7">
    <name type="scientific">Mycoavidus cysteinexigens</name>
    <dbReference type="NCBI Taxonomy" id="1553431"/>
    <lineage>
        <taxon>Bacteria</taxon>
        <taxon>Pseudomonadati</taxon>
        <taxon>Pseudomonadota</taxon>
        <taxon>Betaproteobacteria</taxon>
        <taxon>Burkholderiales</taxon>
        <taxon>Burkholderiaceae</taxon>
        <taxon>Mycoavidus</taxon>
    </lineage>
</organism>
<evidence type="ECO:0000259" key="4">
    <source>
        <dbReference type="Pfam" id="PF04717"/>
    </source>
</evidence>
<evidence type="ECO:0000256" key="3">
    <source>
        <dbReference type="ARBA" id="ARBA00022525"/>
    </source>
</evidence>
<feature type="domain" description="Gp5/Type VI secretion system Vgr protein OB-fold" evidence="4">
    <location>
        <begin position="395"/>
        <end position="465"/>
    </location>
</feature>
<dbReference type="GO" id="GO:0005576">
    <property type="term" value="C:extracellular region"/>
    <property type="evidence" value="ECO:0007669"/>
    <property type="project" value="UniProtKB-SubCell"/>
</dbReference>
<dbReference type="AlphaFoldDB" id="A0A2Z6EX66"/>
<dbReference type="InterPro" id="IPR054030">
    <property type="entry name" value="Gp5_Vgr_C"/>
</dbReference>
<dbReference type="PANTHER" id="PTHR32305:SF15">
    <property type="entry name" value="PROTEIN RHSA-RELATED"/>
    <property type="match status" value="1"/>
</dbReference>
<comment type="subcellular location">
    <subcellularLocation>
        <location evidence="1">Secreted</location>
    </subcellularLocation>
</comment>
<keyword evidence="3" id="KW-0964">Secreted</keyword>
<evidence type="ECO:0000256" key="1">
    <source>
        <dbReference type="ARBA" id="ARBA00004613"/>
    </source>
</evidence>
<dbReference type="Pfam" id="PF05954">
    <property type="entry name" value="Phage_GPD"/>
    <property type="match status" value="1"/>
</dbReference>
<dbReference type="NCBIfam" id="TIGR03361">
    <property type="entry name" value="VI_Rhs_Vgr"/>
    <property type="match status" value="1"/>
</dbReference>
<dbReference type="Proteomes" id="UP000282597">
    <property type="component" value="Chromosome"/>
</dbReference>
<dbReference type="SUPFAM" id="SSF69279">
    <property type="entry name" value="Phage tail proteins"/>
    <property type="match status" value="2"/>
</dbReference>
<name>A0A2Z6EX66_9BURK</name>
<dbReference type="InterPro" id="IPR050708">
    <property type="entry name" value="T6SS_VgrG/RHS"/>
</dbReference>
<dbReference type="Gene3D" id="4.10.220.110">
    <property type="match status" value="1"/>
</dbReference>
<dbReference type="SUPFAM" id="SSF69255">
    <property type="entry name" value="gp5 N-terminal domain-like"/>
    <property type="match status" value="1"/>
</dbReference>
<dbReference type="InterPro" id="IPR017847">
    <property type="entry name" value="T6SS_RhsGE_Vgr_subset"/>
</dbReference>
<proteinExistence type="inferred from homology"/>
<evidence type="ECO:0000259" key="5">
    <source>
        <dbReference type="Pfam" id="PF22178"/>
    </source>
</evidence>
<dbReference type="Gene3D" id="2.40.50.230">
    <property type="entry name" value="Gp5 N-terminal domain"/>
    <property type="match status" value="1"/>
</dbReference>
<dbReference type="EMBL" id="AP018150">
    <property type="protein sequence ID" value="BBE10049.1"/>
    <property type="molecule type" value="Genomic_DNA"/>
</dbReference>
<dbReference type="RefSeq" id="WP_045364788.1">
    <property type="nucleotide sequence ID" value="NZ_AP018150.1"/>
</dbReference>
<dbReference type="SUPFAM" id="SSF69349">
    <property type="entry name" value="Phage fibre proteins"/>
    <property type="match status" value="1"/>
</dbReference>
<dbReference type="Gene3D" id="2.30.110.50">
    <property type="match status" value="1"/>
</dbReference>
<dbReference type="PANTHER" id="PTHR32305">
    <property type="match status" value="1"/>
</dbReference>
<dbReference type="InterPro" id="IPR006531">
    <property type="entry name" value="Gp5/Vgr_OB"/>
</dbReference>
<dbReference type="Pfam" id="PF04717">
    <property type="entry name" value="Phage_base_V"/>
    <property type="match status" value="1"/>
</dbReference>
<dbReference type="KEGG" id="mcys:MCB1EB_1888"/>
<dbReference type="Pfam" id="PF22178">
    <property type="entry name" value="Gp5_trimer_C"/>
    <property type="match status" value="1"/>
</dbReference>
<comment type="similarity">
    <text evidence="2">Belongs to the VgrG protein family.</text>
</comment>
<gene>
    <name evidence="6" type="ORF">MCB1EB_1888</name>
</gene>
<dbReference type="InterPro" id="IPR037026">
    <property type="entry name" value="Vgr_OB-fold_dom_sf"/>
</dbReference>
<sequence>MPPSQKNRQIVVKTALGADILLFHQMRGAEELGRLSEYRLDLLSQDDRIDCHKMLGHDLSISVKLAAGGERQFNGIVTQFSMIRPGNPATQQLALYQAAVRPRLWLLTRAKHCRFFCEQSVPQILLHILQDYSIDVSNKCSASYPQLAHCTQYRETDFNFVSRLMEKEGIYYYFEQQNGKHTLILSDAPDSHKTLPDYAEIKYRPSVVAPLEQECIYDWNAGFEIQSSAYELNDYFFEKPSLSNQQGLLARAKRAGRTENLPGLIQEHPGGYSQIEQGERYARVGVEVCQTRMDCIRGATTARGIRPGGLFELKEHPRSDLNGKYLIVSAHYALHSDAYTSVSETVPVRPIFDCQFTAVRKETGFRSERITPKPLCCGPQSAVVVGPDNEEIWTDEYGRVKVQFHWEQLQPPASDKKLQRCWVRVSQNWAGKRWGTFFLPRVGQEVIVDFLEGDPDRPLVVGAFYNANTMPPYKLPANRALTTIKSQSSKDGSGSNELRFNDTKGEEQLFFHAEKDHETYVKNDSLSWVGHDHHEMVQGSQFLNVAGTRHQTIKGESNEKVDGNISLTAAQNMQQKVGKNYALESSQNIHLKAGMNLVIEAGQSITLKAGGAFIVIGPVSVAISGTPIQLNSGGKAGAGVGASPTAPLAAQEADDGTKKLKS</sequence>
<accession>A0A2Z6EX66</accession>
<keyword evidence="7" id="KW-1185">Reference proteome</keyword>
<evidence type="ECO:0000313" key="7">
    <source>
        <dbReference type="Proteomes" id="UP000282597"/>
    </source>
</evidence>
<protein>
    <submittedName>
        <fullName evidence="6">Type VI secretion system Vgr family protein</fullName>
    </submittedName>
</protein>
<feature type="domain" description="Gp5/Type VI secretion system Vgr C-terminal trimerisation" evidence="5">
    <location>
        <begin position="482"/>
        <end position="586"/>
    </location>
</feature>